<reference evidence="3" key="7">
    <citation type="submission" date="2020-01" db="EMBL/GenBank/DDBJ databases">
        <title>Bacteria Cultured from War Wounds Associated with the Conflict in Eastern Ukraine.</title>
        <authorList>
            <person name="Snesrud E."/>
            <person name="Galac M.R."/>
            <person name="Mc Gann P."/>
            <person name="Valentine K."/>
            <person name="Viacheslav K."/>
        </authorList>
    </citation>
    <scope>NUCLEOTIDE SEQUENCE</scope>
    <source>
        <strain evidence="3">VNMU148</strain>
    </source>
</reference>
<dbReference type="EMBL" id="QORE01000071">
    <property type="protein sequence ID" value="RCI76131.1"/>
    <property type="molecule type" value="Genomic_DNA"/>
</dbReference>
<reference evidence="8" key="8">
    <citation type="submission" date="2023-06" db="EMBL/GenBank/DDBJ databases">
        <authorList>
            <consortium name="Clinical and Environmental Microbiology Branch: Whole genome sequencing antimicrobial resistance pathogens in the healthcare setting"/>
        </authorList>
    </citation>
    <scope>NUCLEOTIDE SEQUENCE</scope>
    <source>
        <strain evidence="8">2021CK-01020</strain>
    </source>
</reference>
<protein>
    <submittedName>
        <fullName evidence="2">ATP-dependent protease</fullName>
    </submittedName>
    <submittedName>
        <fullName evidence="8">LON peptidase substrate-binding domain-containing protein</fullName>
    </submittedName>
</protein>
<dbReference type="EMBL" id="WXZT01000001">
    <property type="protein sequence ID" value="MZZ10625.1"/>
    <property type="molecule type" value="Genomic_DNA"/>
</dbReference>
<evidence type="ECO:0000313" key="6">
    <source>
        <dbReference type="EMBL" id="RMS64860.1"/>
    </source>
</evidence>
<accession>A0A072ZF79</accession>
<name>A0A072ZF79_PSEAI</name>
<accession>A0A1S1BUN8</accession>
<evidence type="ECO:0000313" key="10">
    <source>
        <dbReference type="Proteomes" id="UP000253594"/>
    </source>
</evidence>
<reference evidence="5 10" key="3">
    <citation type="submission" date="2018-07" db="EMBL/GenBank/DDBJ databases">
        <title>Mechanisms of high-level aminoglycoside resistance among Gram-negative pathogens in Brazil.</title>
        <authorList>
            <person name="Ballaben A.S."/>
            <person name="Darini A.L.C."/>
            <person name="Doi Y."/>
        </authorList>
    </citation>
    <scope>NUCLEOTIDE SEQUENCE [LARGE SCALE GENOMIC DNA]</scope>
    <source>
        <strain evidence="5 10">B2-305</strain>
    </source>
</reference>
<evidence type="ECO:0000313" key="5">
    <source>
        <dbReference type="EMBL" id="RCI76131.1"/>
    </source>
</evidence>
<dbReference type="OMA" id="VANRWCE"/>
<dbReference type="KEGG" id="paeb:NCGM1900_0951"/>
<dbReference type="InterPro" id="IPR046336">
    <property type="entry name" value="Lon_prtase_N_sf"/>
</dbReference>
<reference evidence="8" key="9">
    <citation type="submission" date="2023-10" db="EMBL/GenBank/DDBJ databases">
        <title>Pathogen: clinical or host-associated sample.</title>
        <authorList>
            <person name="Hergert J."/>
            <person name="Casey R."/>
            <person name="Wagner J."/>
            <person name="Young E.L."/>
            <person name="Oakeson K.F."/>
        </authorList>
    </citation>
    <scope>NUCLEOTIDE SEQUENCE</scope>
    <source>
        <strain evidence="8">2021CK-01020</strain>
    </source>
</reference>
<evidence type="ECO:0000259" key="1">
    <source>
        <dbReference type="PROSITE" id="PS51787"/>
    </source>
</evidence>
<dbReference type="SUPFAM" id="SSF88697">
    <property type="entry name" value="PUA domain-like"/>
    <property type="match status" value="1"/>
</dbReference>
<dbReference type="Proteomes" id="UP000433532">
    <property type="component" value="Unassembled WGS sequence"/>
</dbReference>
<dbReference type="Proteomes" id="UP000644192">
    <property type="component" value="Unassembled WGS sequence"/>
</dbReference>
<dbReference type="InterPro" id="IPR015947">
    <property type="entry name" value="PUA-like_sf"/>
</dbReference>
<dbReference type="Proteomes" id="UP000194857">
    <property type="component" value="Unassembled WGS sequence"/>
</dbReference>
<evidence type="ECO:0000313" key="13">
    <source>
        <dbReference type="Proteomes" id="UP000433532"/>
    </source>
</evidence>
<reference evidence="7 12" key="5">
    <citation type="submission" date="2019-01" db="EMBL/GenBank/DDBJ databases">
        <title>The Pseudomonas aeruginosa pan-genome provides new insights on its population structure, horizontal gene transfer and pathogenicity.</title>
        <authorList>
            <person name="Freschi L."/>
            <person name="Vincent A.T."/>
            <person name="Jeukens J."/>
            <person name="Emond-Rheault J.-G."/>
            <person name="Kukavica-Ibrulj I."/>
            <person name="Dupont M.-J."/>
            <person name="Charette S.J."/>
            <person name="Boyle B."/>
            <person name="Levesque R.C."/>
        </authorList>
    </citation>
    <scope>NUCLEOTIDE SEQUENCE [LARGE SCALE GENOMIC DNA]</scope>
    <source>
        <strain evidence="7 12">PA-W36</strain>
    </source>
</reference>
<reference evidence="2 13" key="6">
    <citation type="submission" date="2019-11" db="EMBL/GenBank/DDBJ databases">
        <title>Genomes of ocular Pseudomonas aeruginosa isolates.</title>
        <authorList>
            <person name="Khan M."/>
            <person name="Rice S.A."/>
            <person name="Willcox M.D.P."/>
            <person name="Stapleton F."/>
        </authorList>
    </citation>
    <scope>NUCLEOTIDE SEQUENCE [LARGE SCALE GENOMIC DNA]</scope>
    <source>
        <strain evidence="2 13">PA221</strain>
    </source>
</reference>
<evidence type="ECO:0000313" key="4">
    <source>
        <dbReference type="EMBL" id="OTI57366.1"/>
    </source>
</evidence>
<dbReference type="PANTHER" id="PTHR46732:SF8">
    <property type="entry name" value="ATP-DEPENDENT PROTEASE LA (LON) DOMAIN PROTEIN"/>
    <property type="match status" value="1"/>
</dbReference>
<evidence type="ECO:0000313" key="11">
    <source>
        <dbReference type="Proteomes" id="UP000270834"/>
    </source>
</evidence>
<dbReference type="Proteomes" id="UP000270834">
    <property type="component" value="Unassembled WGS sequence"/>
</dbReference>
<dbReference type="PROSITE" id="PS51787">
    <property type="entry name" value="LON_N"/>
    <property type="match status" value="1"/>
</dbReference>
<dbReference type="PANTHER" id="PTHR46732">
    <property type="entry name" value="ATP-DEPENDENT PROTEASE LA (LON) DOMAIN PROTEIN"/>
    <property type="match status" value="1"/>
</dbReference>
<dbReference type="EMBL" id="NSNE01000007">
    <property type="protein sequence ID" value="RPM16392.1"/>
    <property type="molecule type" value="Genomic_DNA"/>
</dbReference>
<dbReference type="EMBL" id="WOAD01000011">
    <property type="protein sequence ID" value="MUI36425.1"/>
    <property type="molecule type" value="Genomic_DNA"/>
</dbReference>
<keyword evidence="2" id="KW-0378">Hydrolase</keyword>
<dbReference type="GO" id="GO:0006508">
    <property type="term" value="P:proteolysis"/>
    <property type="evidence" value="ECO:0007669"/>
    <property type="project" value="UniProtKB-KW"/>
</dbReference>
<dbReference type="EMBL" id="CP136986">
    <property type="protein sequence ID" value="WOS79124.1"/>
    <property type="molecule type" value="Genomic_DNA"/>
</dbReference>
<dbReference type="Pfam" id="PF02190">
    <property type="entry name" value="LON_substr_bdg"/>
    <property type="match status" value="1"/>
</dbReference>
<dbReference type="GO" id="GO:0008233">
    <property type="term" value="F:peptidase activity"/>
    <property type="evidence" value="ECO:0007669"/>
    <property type="project" value="UniProtKB-KW"/>
</dbReference>
<dbReference type="SMR" id="A0A072ZF79"/>
<feature type="domain" description="Lon N-terminal" evidence="1">
    <location>
        <begin position="1"/>
        <end position="191"/>
    </location>
</feature>
<gene>
    <name evidence="6" type="ORF">ALP65_02539</name>
    <name evidence="4" type="ORF">CAZ10_26270</name>
    <name evidence="5" type="ORF">DT376_04005</name>
    <name evidence="2" type="ORF">GNQ48_15535</name>
    <name evidence="3" type="ORF">GUL26_00055</name>
    <name evidence="7" type="ORF">IPC1295_14705</name>
    <name evidence="8" type="ORF">L4V69_08265</name>
</gene>
<evidence type="ECO:0000313" key="7">
    <source>
        <dbReference type="EMBL" id="RPM16392.1"/>
    </source>
</evidence>
<reference evidence="7 12" key="2">
    <citation type="submission" date="2017-08" db="EMBL/GenBank/DDBJ databases">
        <authorList>
            <person name="Feschi L."/>
            <person name="Jeukens J."/>
            <person name="Emond-Rheault J.-G."/>
            <person name="Kukavica-Ibrulj I."/>
            <person name="Boyle B."/>
            <person name="Levesque R.C."/>
        </authorList>
    </citation>
    <scope>NUCLEOTIDE SEQUENCE [LARGE SCALE GENOMIC DNA]</scope>
    <source>
        <strain evidence="7 12">PA-W36</strain>
    </source>
</reference>
<organism evidence="6 11">
    <name type="scientific">Pseudomonas aeruginosa</name>
    <dbReference type="NCBI Taxonomy" id="287"/>
    <lineage>
        <taxon>Bacteria</taxon>
        <taxon>Pseudomonadati</taxon>
        <taxon>Pseudomonadota</taxon>
        <taxon>Gammaproteobacteria</taxon>
        <taxon>Pseudomonadales</taxon>
        <taxon>Pseudomonadaceae</taxon>
        <taxon>Pseudomonas</taxon>
    </lineage>
</organism>
<dbReference type="eggNOG" id="COG2802">
    <property type="taxonomic scope" value="Bacteria"/>
</dbReference>
<dbReference type="InterPro" id="IPR003111">
    <property type="entry name" value="Lon_prtase_N"/>
</dbReference>
<dbReference type="AlphaFoldDB" id="A0A072ZF79"/>
<dbReference type="Proteomes" id="UP000253594">
    <property type="component" value="Unassembled WGS sequence"/>
</dbReference>
<evidence type="ECO:0000313" key="2">
    <source>
        <dbReference type="EMBL" id="MUI36425.1"/>
    </source>
</evidence>
<dbReference type="SMART" id="SM00464">
    <property type="entry name" value="LON"/>
    <property type="match status" value="1"/>
</dbReference>
<dbReference type="RefSeq" id="WP_003093212.1">
    <property type="nucleotide sequence ID" value="NZ_AP014622.1"/>
</dbReference>
<reference evidence="6 11" key="4">
    <citation type="submission" date="2018-08" db="EMBL/GenBank/DDBJ databases">
        <title>Recombination of ecologically and evolutionarily significant loci maintains genetic cohesion in the Pseudomonas syringae species complex.</title>
        <authorList>
            <person name="Dillon M."/>
            <person name="Thakur S."/>
            <person name="Almeida R.N.D."/>
            <person name="Weir B.S."/>
            <person name="Guttman D.S."/>
        </authorList>
    </citation>
    <scope>NUCLEOTIDE SEQUENCE [LARGE SCALE GENOMIC DNA]</scope>
    <source>
        <strain evidence="6 11">ICMP 7846</strain>
    </source>
</reference>
<evidence type="ECO:0000313" key="8">
    <source>
        <dbReference type="EMBL" id="WOS79124.1"/>
    </source>
</evidence>
<evidence type="ECO:0000313" key="12">
    <source>
        <dbReference type="Proteomes" id="UP000284767"/>
    </source>
</evidence>
<dbReference type="EMBL" id="NFFZ01000017">
    <property type="protein sequence ID" value="OTI57366.1"/>
    <property type="molecule type" value="Genomic_DNA"/>
</dbReference>
<reference evidence="4 9" key="1">
    <citation type="submission" date="2017-05" db="EMBL/GenBank/DDBJ databases">
        <authorList>
            <person name="Song R."/>
            <person name="Chenine A.L."/>
            <person name="Ruprecht R.M."/>
        </authorList>
    </citation>
    <scope>NUCLEOTIDE SEQUENCE [LARGE SCALE GENOMIC DNA]</scope>
    <source>
        <strain evidence="4 9">S567_C10_BS</strain>
    </source>
</reference>
<dbReference type="Proteomes" id="UP001297540">
    <property type="component" value="Chromosome"/>
</dbReference>
<keyword evidence="2" id="KW-0645">Protease</keyword>
<dbReference type="EMBL" id="RBSQ01000109">
    <property type="protein sequence ID" value="RMS64860.1"/>
    <property type="molecule type" value="Genomic_DNA"/>
</dbReference>
<sequence length="197" mass="21808">MKLPLFPLNAVLFPGCRLDLQIFEARYLDMISRCMKQGTGFGVVTIGEGREVGEAPSRLAMVGCEASVRDWQQRPNGLLGIRVEGGRRFQVLSVEVQADQLSVGEIEWFEDLPEQPLTYEHNDLAALLSVLAEHPMVAALEMGGEPGGQQDLANQLAYLLPFDTERKLELLALPDAQMQLARIQVLLEHLQGELGID</sequence>
<dbReference type="Proteomes" id="UP000284767">
    <property type="component" value="Unassembled WGS sequence"/>
</dbReference>
<evidence type="ECO:0000313" key="3">
    <source>
        <dbReference type="EMBL" id="MZZ10625.1"/>
    </source>
</evidence>
<dbReference type="Gene3D" id="2.30.130.40">
    <property type="entry name" value="LON domain-like"/>
    <property type="match status" value="1"/>
</dbReference>
<evidence type="ECO:0000313" key="9">
    <source>
        <dbReference type="Proteomes" id="UP000194857"/>
    </source>
</evidence>
<proteinExistence type="predicted"/>